<gene>
    <name evidence="1" type="ORF">JCM9157_1043</name>
</gene>
<sequence>MSLNTWFSKGMTYTEYVENMQVNRLELEEIYQNVTFESSDVTYFTQLRDKNLQVITLTADWCGDAALCIPIMQRIAELISIELRFLIRDENLDLMDQYLTNGTARSIPIFIITNELGKELAVWGPRSPEVQKWVTEQRANLPAQDALDFQEKQKDMYATFKRRITTDPVIWQSVISDIRLRLENQLNN</sequence>
<accession>W4QQU4</accession>
<dbReference type="Gene3D" id="3.40.30.10">
    <property type="entry name" value="Glutaredoxin"/>
    <property type="match status" value="1"/>
</dbReference>
<reference evidence="1 2" key="1">
    <citation type="journal article" date="2014" name="Genome Announc.">
        <title>Draft Genome Sequences of Three Alkaliphilic Bacillus Strains, Bacillus wakoensis JCM 9140T, Bacillus akibai JCM 9157T, and Bacillus hemicellulosilyticus JCM 9152T.</title>
        <authorList>
            <person name="Yuki M."/>
            <person name="Oshima K."/>
            <person name="Suda W."/>
            <person name="Oshida Y."/>
            <person name="Kitamura K."/>
            <person name="Iida T."/>
            <person name="Hattori M."/>
            <person name="Ohkuma M."/>
        </authorList>
    </citation>
    <scope>NUCLEOTIDE SEQUENCE [LARGE SCALE GENOMIC DNA]</scope>
    <source>
        <strain evidence="1 2">JCM 9157</strain>
    </source>
</reference>
<dbReference type="EMBL" id="BAUV01000005">
    <property type="protein sequence ID" value="GAE34013.1"/>
    <property type="molecule type" value="Genomic_DNA"/>
</dbReference>
<dbReference type="Proteomes" id="UP000018896">
    <property type="component" value="Unassembled WGS sequence"/>
</dbReference>
<dbReference type="OrthoDB" id="6120799at2"/>
<organism evidence="1 2">
    <name type="scientific">Halalkalibacter akibai (strain ATCC 43226 / DSM 21942 / CIP 109018 / JCM 9157 / 1139)</name>
    <name type="common">Bacillus akibai</name>
    <dbReference type="NCBI Taxonomy" id="1236973"/>
    <lineage>
        <taxon>Bacteria</taxon>
        <taxon>Bacillati</taxon>
        <taxon>Bacillota</taxon>
        <taxon>Bacilli</taxon>
        <taxon>Bacillales</taxon>
        <taxon>Bacillaceae</taxon>
        <taxon>Halalkalibacter</taxon>
    </lineage>
</organism>
<dbReference type="STRING" id="1236973.JCM9157_1043"/>
<name>W4QQU4_HALA3</name>
<keyword evidence="2" id="KW-1185">Reference proteome</keyword>
<evidence type="ECO:0000313" key="2">
    <source>
        <dbReference type="Proteomes" id="UP000018896"/>
    </source>
</evidence>
<dbReference type="eggNOG" id="COG0526">
    <property type="taxonomic scope" value="Bacteria"/>
</dbReference>
<dbReference type="InterPro" id="IPR036249">
    <property type="entry name" value="Thioredoxin-like_sf"/>
</dbReference>
<dbReference type="SUPFAM" id="SSF52833">
    <property type="entry name" value="Thioredoxin-like"/>
    <property type="match status" value="1"/>
</dbReference>
<evidence type="ECO:0000313" key="1">
    <source>
        <dbReference type="EMBL" id="GAE34013.1"/>
    </source>
</evidence>
<comment type="caution">
    <text evidence="1">The sequence shown here is derived from an EMBL/GenBank/DDBJ whole genome shotgun (WGS) entry which is preliminary data.</text>
</comment>
<protein>
    <submittedName>
        <fullName evidence="1">Thioredoxin</fullName>
    </submittedName>
</protein>
<dbReference type="RefSeq" id="WP_035662735.1">
    <property type="nucleotide sequence ID" value="NZ_BAUV01000005.1"/>
</dbReference>
<dbReference type="Pfam" id="PF14595">
    <property type="entry name" value="Thioredoxin_9"/>
    <property type="match status" value="1"/>
</dbReference>
<proteinExistence type="predicted"/>
<dbReference type="AlphaFoldDB" id="W4QQU4"/>